<protein>
    <submittedName>
        <fullName evidence="4">Antitoxin VapB</fullName>
    </submittedName>
</protein>
<sequence length="70" mass="7918">MSTGTVFENNSTQAVRLPADTRFPEGVKKVNVRVQGKERIISPLENTWDSFFLNGPAVTDDFMEERVSQE</sequence>
<dbReference type="PROSITE" id="PS51740">
    <property type="entry name" value="SPOVT_ABRB"/>
    <property type="match status" value="1"/>
</dbReference>
<dbReference type="PANTHER" id="PTHR37550:SF3">
    <property type="entry name" value="ANTITOXIN VAPB1"/>
    <property type="match status" value="1"/>
</dbReference>
<evidence type="ECO:0000313" key="4">
    <source>
        <dbReference type="EMBL" id="MBB3048927.1"/>
    </source>
</evidence>
<keyword evidence="5" id="KW-1185">Reference proteome</keyword>
<dbReference type="RefSeq" id="WP_183411718.1">
    <property type="nucleotide sequence ID" value="NZ_JACHWY010000004.1"/>
</dbReference>
<comment type="similarity">
    <text evidence="1">Belongs to the VapB family.</text>
</comment>
<reference evidence="4 5" key="1">
    <citation type="submission" date="2020-08" db="EMBL/GenBank/DDBJ databases">
        <title>Genomic Encyclopedia of Type Strains, Phase III (KMG-III): the genomes of soil and plant-associated and newly described type strains.</title>
        <authorList>
            <person name="Whitman W."/>
        </authorList>
    </citation>
    <scope>NUCLEOTIDE SEQUENCE [LARGE SCALE GENOMIC DNA]</scope>
    <source>
        <strain evidence="4 5">CECT 8654</strain>
    </source>
</reference>
<keyword evidence="2" id="KW-0238">DNA-binding</keyword>
<evidence type="ECO:0000259" key="3">
    <source>
        <dbReference type="PROSITE" id="PS51740"/>
    </source>
</evidence>
<feature type="domain" description="SpoVT-AbrB" evidence="3">
    <location>
        <begin position="4"/>
        <end position="46"/>
    </location>
</feature>
<dbReference type="AlphaFoldDB" id="A0A7W4W8T2"/>
<dbReference type="SUPFAM" id="SSF89447">
    <property type="entry name" value="AbrB/MazE/MraZ-like"/>
    <property type="match status" value="1"/>
</dbReference>
<name>A0A7W4W8T2_9GAMM</name>
<accession>A0A7W4W8T2</accession>
<dbReference type="InterPro" id="IPR007159">
    <property type="entry name" value="SpoVT-AbrB_dom"/>
</dbReference>
<dbReference type="Proteomes" id="UP000537130">
    <property type="component" value="Unassembled WGS sequence"/>
</dbReference>
<gene>
    <name evidence="4" type="ORF">FHR99_003201</name>
</gene>
<evidence type="ECO:0000256" key="1">
    <source>
        <dbReference type="ARBA" id="ARBA00007924"/>
    </source>
</evidence>
<proteinExistence type="inferred from homology"/>
<dbReference type="InterPro" id="IPR051734">
    <property type="entry name" value="VapB_TA_antitoxins"/>
</dbReference>
<evidence type="ECO:0000313" key="5">
    <source>
        <dbReference type="Proteomes" id="UP000537130"/>
    </source>
</evidence>
<dbReference type="InterPro" id="IPR047976">
    <property type="entry name" value="Anti_VapB2-like"/>
</dbReference>
<dbReference type="Gene3D" id="2.10.260.10">
    <property type="match status" value="1"/>
</dbReference>
<dbReference type="InterPro" id="IPR037914">
    <property type="entry name" value="SpoVT-AbrB_sf"/>
</dbReference>
<dbReference type="PANTHER" id="PTHR37550">
    <property type="entry name" value="ANTITOXIN VAPB1"/>
    <property type="match status" value="1"/>
</dbReference>
<dbReference type="GO" id="GO:0003677">
    <property type="term" value="F:DNA binding"/>
    <property type="evidence" value="ECO:0007669"/>
    <property type="project" value="UniProtKB-UniRule"/>
</dbReference>
<organism evidence="4 5">
    <name type="scientific">Litorivivens lipolytica</name>
    <dbReference type="NCBI Taxonomy" id="1524264"/>
    <lineage>
        <taxon>Bacteria</taxon>
        <taxon>Pseudomonadati</taxon>
        <taxon>Pseudomonadota</taxon>
        <taxon>Gammaproteobacteria</taxon>
        <taxon>Litorivivens</taxon>
    </lineage>
</organism>
<evidence type="ECO:0000256" key="2">
    <source>
        <dbReference type="PROSITE-ProRule" id="PRU01076"/>
    </source>
</evidence>
<comment type="caution">
    <text evidence="4">The sequence shown here is derived from an EMBL/GenBank/DDBJ whole genome shotgun (WGS) entry which is preliminary data.</text>
</comment>
<dbReference type="EMBL" id="JACHWY010000004">
    <property type="protein sequence ID" value="MBB3048927.1"/>
    <property type="molecule type" value="Genomic_DNA"/>
</dbReference>
<dbReference type="NCBIfam" id="NF040493">
    <property type="entry name" value="TA_anti_VapB"/>
    <property type="match status" value="1"/>
</dbReference>